<dbReference type="Ensembl" id="ENSPRET00000009737.1">
    <property type="protein sequence ID" value="ENSPREP00000009621.1"/>
    <property type="gene ID" value="ENSPREG00000006482.1"/>
</dbReference>
<dbReference type="SMART" id="SM00195">
    <property type="entry name" value="DSPc"/>
    <property type="match status" value="1"/>
</dbReference>
<comment type="catalytic activity">
    <reaction evidence="8">
        <text>O-phospho-L-threonyl-[protein] + H2O = L-threonyl-[protein] + phosphate</text>
        <dbReference type="Rhea" id="RHEA:47004"/>
        <dbReference type="Rhea" id="RHEA-COMP:11060"/>
        <dbReference type="Rhea" id="RHEA-COMP:11605"/>
        <dbReference type="ChEBI" id="CHEBI:15377"/>
        <dbReference type="ChEBI" id="CHEBI:30013"/>
        <dbReference type="ChEBI" id="CHEBI:43474"/>
        <dbReference type="ChEBI" id="CHEBI:61977"/>
        <dbReference type="EC" id="3.1.3.16"/>
    </reaction>
</comment>
<dbReference type="Pfam" id="PF23040">
    <property type="entry name" value="PH_SSH1-like_1st"/>
    <property type="match status" value="1"/>
</dbReference>
<dbReference type="CDD" id="cd14569">
    <property type="entry name" value="DSP_slingshot_2"/>
    <property type="match status" value="1"/>
</dbReference>
<feature type="region of interest" description="Disordered" evidence="9">
    <location>
        <begin position="789"/>
        <end position="849"/>
    </location>
</feature>
<feature type="compositionally biased region" description="Low complexity" evidence="9">
    <location>
        <begin position="1164"/>
        <end position="1177"/>
    </location>
</feature>
<dbReference type="SUPFAM" id="SSF52799">
    <property type="entry name" value="(Phosphotyrosine protein) phosphatases II"/>
    <property type="match status" value="1"/>
</dbReference>
<feature type="region of interest" description="Disordered" evidence="9">
    <location>
        <begin position="1"/>
        <end position="29"/>
    </location>
</feature>
<feature type="compositionally biased region" description="Basic and acidic residues" evidence="9">
    <location>
        <begin position="1056"/>
        <end position="1079"/>
    </location>
</feature>
<dbReference type="GO" id="GO:0004722">
    <property type="term" value="F:protein serine/threonine phosphatase activity"/>
    <property type="evidence" value="ECO:0007669"/>
    <property type="project" value="UniProtKB-EC"/>
</dbReference>
<dbReference type="GeneTree" id="ENSGT00940000157430"/>
<feature type="compositionally biased region" description="Low complexity" evidence="9">
    <location>
        <begin position="828"/>
        <end position="838"/>
    </location>
</feature>
<feature type="region of interest" description="Disordered" evidence="9">
    <location>
        <begin position="1048"/>
        <end position="1090"/>
    </location>
</feature>
<dbReference type="FunFam" id="3.90.190.10:FF:000004">
    <property type="entry name" value="Protein phosphatase Slingshot homolog 2"/>
    <property type="match status" value="1"/>
</dbReference>
<sequence>MTVKEEQKLFLQPRAPDASSPPLLHPTLHPPATDMTLGTMSGSESSSAVSFCSCCGAKMVPYFNDDAVVSKNQINQFISESFLTVKGAALFLPRGKSPTSNSAPRISQRRNKHTGDLQKHLQTMFTVLRPEDTIRLAVCLESAYPQVTRYMVVVSTNGRQDTEESIVLGIDFVSSDSCCTVGLVLPLWSDTLIHLDGDGSALQSLHKACEVARCHNYYPGSLFLTWVSYYQSRVSSSQFCVNEWNAMQDVESHRANSPILFTDLPTERERTERLIKMRLREIMMQKDLENVTSKEIRTELEMQMACNLREFKEFIDNEMIVILGQMDSPTEIFDHVFLGSEWNASNLEELQNSGVRYILNVTREIDNFFPGMFEYHNIRVYDEEATNLLEYWNDTYKFITKAKKAGAKCLVHCKMGVSRSASTVIAYAMKEYGWDLDTAFDYVKERRTVTKPNPSFMKQLEEYQGILLASKQRHNKLWRSHSDSDLSDRPDSMCKPSSPMLLRADSHNNNTTSLHHFLGVAVLQALGAEPNAKSRSSNLHTLSNGVGESPLQEGPRLPLPRPRAATVIPEEKLDSWASIAVTVPAALPHPPPSLHILPPTPELHRRAPSTLQSDSEKCKPVEPSLSFPGTHISEEISDLIRGSGDDSDALQESPSDSSGEQTPLCAAAHPLPLALSDDNNNPSESQTESTSDSSPNQSPSDSLSNHSSESIDFFSAREKFVGLAQEPEQPQQRLAPAQEGDAEVKGEEEPEDGSSQSEDGSDQTRLYHHDNGISVRHIVIEIEAISHSAFPPSSSTSSSSSSSLPSSSLSSQPVQQDHQVEPEPPLLPLSSSPPSWLPGDRQAGLVRRATKQLEQKLRLELEQAVAQRSPLHSPGAESPSLRPVPSSLTPELPPLLDPRDLAEQTLTQEESMAKEAEESSGCPDTHISRVPADIMLTSSLTSTTELQSSLQTSARSSRLGQLHGQSMQCPAALNLDGVTTEETETDGCPQDGCLQDGCLQDGCLQDGCGRRCGPGCDAQSRLTRSSRELERIQRTLRELQAFLQDGVGQDGLTDTLDTKSGRPKGSEAARQRRKEKAESRGLGVPPSWQRTLELEARMRQAGLTPPSLMKRSASLAKLDCLQLSANDLCDLDLTPPSSSSSSTCQDSSHPDDTWKKQKVLALNPSPADSPSPQSHSSSSRDSEGAETDGLGSSASPSSQQGRGHSSRRRKASAERRRAVALLYNTM</sequence>
<evidence type="ECO:0000313" key="13">
    <source>
        <dbReference type="Ensembl" id="ENSPREP00000009621.1"/>
    </source>
</evidence>
<dbReference type="PROSITE" id="PS50056">
    <property type="entry name" value="TYR_PHOSPHATASE_2"/>
    <property type="match status" value="1"/>
</dbReference>
<evidence type="ECO:0000256" key="5">
    <source>
        <dbReference type="ARBA" id="ARBA00022801"/>
    </source>
</evidence>
<dbReference type="InterPro" id="IPR000387">
    <property type="entry name" value="Tyr_Pase_dom"/>
</dbReference>
<comment type="subcellular location">
    <subcellularLocation>
        <location evidence="1">Cytoplasm</location>
        <location evidence="1">Cytoskeleton</location>
    </subcellularLocation>
</comment>
<evidence type="ECO:0000256" key="7">
    <source>
        <dbReference type="ARBA" id="ARBA00023212"/>
    </source>
</evidence>
<feature type="compositionally biased region" description="Low complexity" evidence="9">
    <location>
        <begin position="18"/>
        <end position="29"/>
    </location>
</feature>
<name>A0A3P9NJ71_POERE</name>
<dbReference type="PROSITE" id="PS51998">
    <property type="entry name" value="DEK_C"/>
    <property type="match status" value="1"/>
</dbReference>
<dbReference type="InterPro" id="IPR043587">
    <property type="entry name" value="Phosphatase_SSH-like"/>
</dbReference>
<dbReference type="Pfam" id="PF08766">
    <property type="entry name" value="DEK_C"/>
    <property type="match status" value="1"/>
</dbReference>
<feature type="compositionally biased region" description="Low complexity" evidence="9">
    <location>
        <begin position="683"/>
        <end position="705"/>
    </location>
</feature>
<evidence type="ECO:0000259" key="12">
    <source>
        <dbReference type="PROSITE" id="PS51998"/>
    </source>
</evidence>
<evidence type="ECO:0000256" key="8">
    <source>
        <dbReference type="ARBA" id="ARBA00048336"/>
    </source>
</evidence>
<comment type="similarity">
    <text evidence="2">Belongs to the protein-tyrosine phosphatase family.</text>
</comment>
<dbReference type="Bgee" id="ENSPREG00000006482">
    <property type="expression patterns" value="Expressed in caudal fin and 1 other cell type or tissue"/>
</dbReference>
<dbReference type="InterPro" id="IPR016130">
    <property type="entry name" value="Tyr_Pase_AS"/>
</dbReference>
<evidence type="ECO:0000256" key="2">
    <source>
        <dbReference type="ARBA" id="ARBA00009580"/>
    </source>
</evidence>
<evidence type="ECO:0000259" key="10">
    <source>
        <dbReference type="PROSITE" id="PS50054"/>
    </source>
</evidence>
<keyword evidence="5" id="KW-0378">Hydrolase</keyword>
<dbReference type="PROSITE" id="PS00383">
    <property type="entry name" value="TYR_PHOSPHATASE_1"/>
    <property type="match status" value="1"/>
</dbReference>
<dbReference type="InterPro" id="IPR000340">
    <property type="entry name" value="Dual-sp_phosphatase_cat-dom"/>
</dbReference>
<feature type="region of interest" description="Disordered" evidence="9">
    <location>
        <begin position="587"/>
        <end position="770"/>
    </location>
</feature>
<dbReference type="InterPro" id="IPR020422">
    <property type="entry name" value="TYR_PHOSPHATASE_DUAL_dom"/>
</dbReference>
<dbReference type="InterPro" id="IPR043588">
    <property type="entry name" value="SSH-N"/>
</dbReference>
<feature type="domain" description="Tyrosine specific protein phosphatases" evidence="11">
    <location>
        <begin position="390"/>
        <end position="447"/>
    </location>
</feature>
<dbReference type="PANTHER" id="PTHR45864:SF3">
    <property type="entry name" value="PROTEIN PHOSPHATASE SLINGSHOT HOMOLOG 2"/>
    <property type="match status" value="1"/>
</dbReference>
<evidence type="ECO:0000256" key="1">
    <source>
        <dbReference type="ARBA" id="ARBA00004245"/>
    </source>
</evidence>
<feature type="domain" description="DEK-C" evidence="12">
    <location>
        <begin position="269"/>
        <end position="324"/>
    </location>
</feature>
<dbReference type="Proteomes" id="UP000242638">
    <property type="component" value="Unassembled WGS sequence"/>
</dbReference>
<keyword evidence="7" id="KW-0206">Cytoskeleton</keyword>
<evidence type="ECO:0000259" key="11">
    <source>
        <dbReference type="PROSITE" id="PS50056"/>
    </source>
</evidence>
<organism evidence="13 14">
    <name type="scientific">Poecilia reticulata</name>
    <name type="common">Guppy</name>
    <name type="synonym">Acanthophacelus reticulatus</name>
    <dbReference type="NCBI Taxonomy" id="8081"/>
    <lineage>
        <taxon>Eukaryota</taxon>
        <taxon>Metazoa</taxon>
        <taxon>Chordata</taxon>
        <taxon>Craniata</taxon>
        <taxon>Vertebrata</taxon>
        <taxon>Euteleostomi</taxon>
        <taxon>Actinopterygii</taxon>
        <taxon>Neopterygii</taxon>
        <taxon>Teleostei</taxon>
        <taxon>Neoteleostei</taxon>
        <taxon>Acanthomorphata</taxon>
        <taxon>Ovalentaria</taxon>
        <taxon>Atherinomorphae</taxon>
        <taxon>Cyprinodontiformes</taxon>
        <taxon>Poeciliidae</taxon>
        <taxon>Poeciliinae</taxon>
        <taxon>Poecilia</taxon>
    </lineage>
</organism>
<reference evidence="13" key="2">
    <citation type="submission" date="2025-08" db="UniProtKB">
        <authorList>
            <consortium name="Ensembl"/>
        </authorList>
    </citation>
    <scope>IDENTIFICATION</scope>
    <source>
        <strain evidence="13">Guanapo</strain>
    </source>
</reference>
<accession>A0A3P9NJ71</accession>
<keyword evidence="4" id="KW-0963">Cytoplasm</keyword>
<feature type="compositionally biased region" description="Polar residues" evidence="9">
    <location>
        <begin position="650"/>
        <end position="661"/>
    </location>
</feature>
<feature type="compositionally biased region" description="Pro residues" evidence="9">
    <location>
        <begin position="587"/>
        <end position="601"/>
    </location>
</feature>
<dbReference type="GO" id="GO:0030837">
    <property type="term" value="P:negative regulation of actin filament polymerization"/>
    <property type="evidence" value="ECO:0007669"/>
    <property type="project" value="InterPro"/>
</dbReference>
<reference evidence="13" key="3">
    <citation type="submission" date="2025-09" db="UniProtKB">
        <authorList>
            <consortium name="Ensembl"/>
        </authorList>
    </citation>
    <scope>IDENTIFICATION</scope>
    <source>
        <strain evidence="13">Guanapo</strain>
    </source>
</reference>
<evidence type="ECO:0000256" key="4">
    <source>
        <dbReference type="ARBA" id="ARBA00022490"/>
    </source>
</evidence>
<protein>
    <recommendedName>
        <fullName evidence="3">protein-serine/threonine phosphatase</fullName>
        <ecNumber evidence="3">3.1.3.16</ecNumber>
    </recommendedName>
</protein>
<keyword evidence="14" id="KW-1185">Reference proteome</keyword>
<dbReference type="Gene3D" id="3.90.190.10">
    <property type="entry name" value="Protein tyrosine phosphatase superfamily"/>
    <property type="match status" value="1"/>
</dbReference>
<dbReference type="InterPro" id="IPR014876">
    <property type="entry name" value="DEK_C"/>
</dbReference>
<feature type="region of interest" description="Disordered" evidence="9">
    <location>
        <begin position="866"/>
        <end position="897"/>
    </location>
</feature>
<dbReference type="Pfam" id="PF00782">
    <property type="entry name" value="DSPc"/>
    <property type="match status" value="1"/>
</dbReference>
<feature type="compositionally biased region" description="Low complexity" evidence="9">
    <location>
        <begin position="663"/>
        <end position="675"/>
    </location>
</feature>
<keyword evidence="6" id="KW-0904">Protein phosphatase</keyword>
<proteinExistence type="inferred from homology"/>
<reference evidence="14" key="1">
    <citation type="submission" date="2013-11" db="EMBL/GenBank/DDBJ databases">
        <title>The genomic landscape of the Guanapo guppy.</title>
        <authorList>
            <person name="Kuenstner A."/>
            <person name="Dreyer C."/>
        </authorList>
    </citation>
    <scope>NUCLEOTIDE SEQUENCE</scope>
    <source>
        <strain evidence="14">Guanapo</strain>
    </source>
</reference>
<feature type="domain" description="Tyrosine-protein phosphatase" evidence="10">
    <location>
        <begin position="328"/>
        <end position="469"/>
    </location>
</feature>
<evidence type="ECO:0000256" key="6">
    <source>
        <dbReference type="ARBA" id="ARBA00022912"/>
    </source>
</evidence>
<evidence type="ECO:0000256" key="3">
    <source>
        <dbReference type="ARBA" id="ARBA00013081"/>
    </source>
</evidence>
<feature type="region of interest" description="Disordered" evidence="9">
    <location>
        <begin position="1135"/>
        <end position="1217"/>
    </location>
</feature>
<dbReference type="GO" id="GO:0005856">
    <property type="term" value="C:cytoskeleton"/>
    <property type="evidence" value="ECO:0007669"/>
    <property type="project" value="UniProtKB-SubCell"/>
</dbReference>
<feature type="compositionally biased region" description="Low complexity" evidence="9">
    <location>
        <begin position="1135"/>
        <end position="1147"/>
    </location>
</feature>
<dbReference type="EC" id="3.1.3.16" evidence="3"/>
<feature type="region of interest" description="Disordered" evidence="9">
    <location>
        <begin position="532"/>
        <end position="561"/>
    </location>
</feature>
<dbReference type="PROSITE" id="PS50054">
    <property type="entry name" value="TYR_PHOSPHATASE_DUAL"/>
    <property type="match status" value="1"/>
</dbReference>
<dbReference type="PANTHER" id="PTHR45864">
    <property type="entry name" value="SLINGSHOT PROTEIN PHOSPHATASE HOMOLOG"/>
    <property type="match status" value="1"/>
</dbReference>
<dbReference type="GO" id="GO:0003779">
    <property type="term" value="F:actin binding"/>
    <property type="evidence" value="ECO:0007669"/>
    <property type="project" value="InterPro"/>
</dbReference>
<feature type="compositionally biased region" description="Polar residues" evidence="9">
    <location>
        <begin position="533"/>
        <end position="546"/>
    </location>
</feature>
<evidence type="ECO:0000256" key="9">
    <source>
        <dbReference type="SAM" id="MobiDB-lite"/>
    </source>
</evidence>
<feature type="region of interest" description="Disordered" evidence="9">
    <location>
        <begin position="908"/>
        <end position="927"/>
    </location>
</feature>
<feature type="compositionally biased region" description="Low complexity" evidence="9">
    <location>
        <begin position="791"/>
        <end position="811"/>
    </location>
</feature>
<dbReference type="AlphaFoldDB" id="A0A3P9NJ71"/>
<evidence type="ECO:0000313" key="14">
    <source>
        <dbReference type="Proteomes" id="UP000242638"/>
    </source>
</evidence>
<dbReference type="InterPro" id="IPR029021">
    <property type="entry name" value="Prot-tyrosine_phosphatase-like"/>
</dbReference>